<dbReference type="Pfam" id="PF04134">
    <property type="entry name" value="DCC1-like"/>
    <property type="match status" value="1"/>
</dbReference>
<dbReference type="Proteomes" id="UP000323011">
    <property type="component" value="Unassembled WGS sequence"/>
</dbReference>
<dbReference type="EMBL" id="VLTM01000061">
    <property type="protein sequence ID" value="KAA0158887.1"/>
    <property type="molecule type" value="Genomic_DNA"/>
</dbReference>
<accession>A0A5A8C387</accession>
<keyword evidence="6" id="KW-1185">Reference proteome</keyword>
<evidence type="ECO:0000313" key="8">
    <source>
        <dbReference type="Proteomes" id="UP000325113"/>
    </source>
</evidence>
<organism evidence="1 6">
    <name type="scientific">Cafeteria roenbergensis</name>
    <name type="common">Marine flagellate</name>
    <dbReference type="NCBI Taxonomy" id="33653"/>
    <lineage>
        <taxon>Eukaryota</taxon>
        <taxon>Sar</taxon>
        <taxon>Stramenopiles</taxon>
        <taxon>Bigyra</taxon>
        <taxon>Opalozoa</taxon>
        <taxon>Bicosoecida</taxon>
        <taxon>Cafeteriaceae</taxon>
        <taxon>Cafeteria</taxon>
    </lineage>
</organism>
<dbReference type="InterPro" id="IPR052927">
    <property type="entry name" value="DCC_oxidoreductase"/>
</dbReference>
<protein>
    <recommendedName>
        <fullName evidence="9">Thiol-disulfide oxidoreductase DCC</fullName>
    </recommendedName>
</protein>
<dbReference type="GO" id="GO:0015035">
    <property type="term" value="F:protein-disulfide reductase activity"/>
    <property type="evidence" value="ECO:0007669"/>
    <property type="project" value="InterPro"/>
</dbReference>
<gene>
    <name evidence="4" type="ORF">FNF27_00699</name>
    <name evidence="3" type="ORF">FNF28_01745</name>
    <name evidence="1" type="ORF">FNF29_07566</name>
    <name evidence="2" type="ORF">FNF31_05180</name>
</gene>
<evidence type="ECO:0008006" key="9">
    <source>
        <dbReference type="Google" id="ProtNLM"/>
    </source>
</evidence>
<dbReference type="EMBL" id="VLTL01000017">
    <property type="protein sequence ID" value="KAA0169955.1"/>
    <property type="molecule type" value="Genomic_DNA"/>
</dbReference>
<dbReference type="EMBL" id="VLTN01000071">
    <property type="protein sequence ID" value="KAA0147194.1"/>
    <property type="molecule type" value="Genomic_DNA"/>
</dbReference>
<sequence>MAASARAVIIYDGVCNVCNKGVQFLARNDPAGRVAYVALQSKAAEPVLKATGLKREDVHRKFALIEGRIGDVIEAGLNAGGEVKPPAGVPPTWASKSSEGVAQTPTGLRVHRASAAALRAAYWAHNGGGAAWLGAASAAGELVPESLRDAIYGAIADSRYSVFGRTVACQLPPAGLLERFVNKAELQGSARA</sequence>
<dbReference type="EMBL" id="VLTO01000003">
    <property type="protein sequence ID" value="KAA0177529.1"/>
    <property type="molecule type" value="Genomic_DNA"/>
</dbReference>
<dbReference type="OrthoDB" id="410458at2759"/>
<dbReference type="Proteomes" id="UP000325113">
    <property type="component" value="Unassembled WGS sequence"/>
</dbReference>
<evidence type="ECO:0000313" key="1">
    <source>
        <dbReference type="EMBL" id="KAA0147194.1"/>
    </source>
</evidence>
<dbReference type="Proteomes" id="UP000322899">
    <property type="component" value="Unassembled WGS sequence"/>
</dbReference>
<evidence type="ECO:0000313" key="7">
    <source>
        <dbReference type="Proteomes" id="UP000324907"/>
    </source>
</evidence>
<evidence type="ECO:0000313" key="2">
    <source>
        <dbReference type="EMBL" id="KAA0158887.1"/>
    </source>
</evidence>
<evidence type="ECO:0000313" key="5">
    <source>
        <dbReference type="Proteomes" id="UP000322899"/>
    </source>
</evidence>
<comment type="caution">
    <text evidence="1">The sequence shown here is derived from an EMBL/GenBank/DDBJ whole genome shotgun (WGS) entry which is preliminary data.</text>
</comment>
<reference evidence="5 6" key="1">
    <citation type="submission" date="2019-07" db="EMBL/GenBank/DDBJ databases">
        <title>Genomes of Cafeteria roenbergensis.</title>
        <authorList>
            <person name="Fischer M.G."/>
            <person name="Hackl T."/>
            <person name="Roman M."/>
        </authorList>
    </citation>
    <scope>NUCLEOTIDE SEQUENCE [LARGE SCALE GENOMIC DNA]</scope>
    <source>
        <strain evidence="1 6">BVI</strain>
        <strain evidence="2 8">Cflag</strain>
        <strain evidence="4 5">E4-10P</strain>
        <strain evidence="3 7">RCC970-E3</strain>
    </source>
</reference>
<dbReference type="InterPro" id="IPR007263">
    <property type="entry name" value="DCC1-like"/>
</dbReference>
<proteinExistence type="predicted"/>
<evidence type="ECO:0000313" key="4">
    <source>
        <dbReference type="EMBL" id="KAA0177529.1"/>
    </source>
</evidence>
<dbReference type="PANTHER" id="PTHR33639">
    <property type="entry name" value="THIOL-DISULFIDE OXIDOREDUCTASE DCC"/>
    <property type="match status" value="1"/>
</dbReference>
<dbReference type="Proteomes" id="UP000324907">
    <property type="component" value="Unassembled WGS sequence"/>
</dbReference>
<evidence type="ECO:0000313" key="3">
    <source>
        <dbReference type="EMBL" id="KAA0169955.1"/>
    </source>
</evidence>
<dbReference type="AlphaFoldDB" id="A0A5A8C387"/>
<dbReference type="PANTHER" id="PTHR33639:SF1">
    <property type="entry name" value="T23E23.25"/>
    <property type="match status" value="1"/>
</dbReference>
<name>A0A5A8C387_CAFRO</name>
<evidence type="ECO:0000313" key="6">
    <source>
        <dbReference type="Proteomes" id="UP000323011"/>
    </source>
</evidence>